<dbReference type="Gramene" id="rna-AYBTSS11_LOCUS22265">
    <property type="protein sequence ID" value="CAJ1969449.1"/>
    <property type="gene ID" value="gene-AYBTSS11_LOCUS22265"/>
</dbReference>
<dbReference type="AlphaFoldDB" id="A0AA86SPW7"/>
<sequence length="87" mass="10146">MITDLYRAWHKQSSVLSVWWGFVGAFLEIQLQTDFAMYSQNIQPPWTFKHGKQRRYCDDLAINDDIHVVAVDDDTLLDDVKANDDDV</sequence>
<protein>
    <submittedName>
        <fullName evidence="1">Uncharacterized protein</fullName>
    </submittedName>
</protein>
<accession>A0AA86SPW7</accession>
<reference evidence="1" key="1">
    <citation type="submission" date="2023-10" db="EMBL/GenBank/DDBJ databases">
        <authorList>
            <person name="Domelevo Entfellner J.-B."/>
        </authorList>
    </citation>
    <scope>NUCLEOTIDE SEQUENCE</scope>
</reference>
<organism evidence="1 2">
    <name type="scientific">Sphenostylis stenocarpa</name>
    <dbReference type="NCBI Taxonomy" id="92480"/>
    <lineage>
        <taxon>Eukaryota</taxon>
        <taxon>Viridiplantae</taxon>
        <taxon>Streptophyta</taxon>
        <taxon>Embryophyta</taxon>
        <taxon>Tracheophyta</taxon>
        <taxon>Spermatophyta</taxon>
        <taxon>Magnoliopsida</taxon>
        <taxon>eudicotyledons</taxon>
        <taxon>Gunneridae</taxon>
        <taxon>Pentapetalae</taxon>
        <taxon>rosids</taxon>
        <taxon>fabids</taxon>
        <taxon>Fabales</taxon>
        <taxon>Fabaceae</taxon>
        <taxon>Papilionoideae</taxon>
        <taxon>50 kb inversion clade</taxon>
        <taxon>NPAAA clade</taxon>
        <taxon>indigoferoid/millettioid clade</taxon>
        <taxon>Phaseoleae</taxon>
        <taxon>Sphenostylis</taxon>
    </lineage>
</organism>
<gene>
    <name evidence="1" type="ORF">AYBTSS11_LOCUS22265</name>
</gene>
<dbReference type="EMBL" id="OY731404">
    <property type="protein sequence ID" value="CAJ1969449.1"/>
    <property type="molecule type" value="Genomic_DNA"/>
</dbReference>
<name>A0AA86SPW7_9FABA</name>
<proteinExistence type="predicted"/>
<dbReference type="Proteomes" id="UP001189624">
    <property type="component" value="Chromosome 7"/>
</dbReference>
<keyword evidence="2" id="KW-1185">Reference proteome</keyword>
<evidence type="ECO:0000313" key="2">
    <source>
        <dbReference type="Proteomes" id="UP001189624"/>
    </source>
</evidence>
<evidence type="ECO:0000313" key="1">
    <source>
        <dbReference type="EMBL" id="CAJ1969449.1"/>
    </source>
</evidence>